<dbReference type="Proteomes" id="UP000789595">
    <property type="component" value="Unassembled WGS sequence"/>
</dbReference>
<comment type="caution">
    <text evidence="1">The sequence shown here is derived from an EMBL/GenBank/DDBJ whole genome shotgun (WGS) entry which is preliminary data.</text>
</comment>
<keyword evidence="2" id="KW-1185">Reference proteome</keyword>
<feature type="non-terminal residue" evidence="1">
    <location>
        <position position="1"/>
    </location>
</feature>
<accession>A0A8J2STY7</accession>
<evidence type="ECO:0000313" key="2">
    <source>
        <dbReference type="Proteomes" id="UP000789595"/>
    </source>
</evidence>
<evidence type="ECO:0000313" key="1">
    <source>
        <dbReference type="EMBL" id="CAH0377405.1"/>
    </source>
</evidence>
<name>A0A8J2STY7_9STRA</name>
<dbReference type="AlphaFoldDB" id="A0A8J2STY7"/>
<organism evidence="1 2">
    <name type="scientific">Pelagomonas calceolata</name>
    <dbReference type="NCBI Taxonomy" id="35677"/>
    <lineage>
        <taxon>Eukaryota</taxon>
        <taxon>Sar</taxon>
        <taxon>Stramenopiles</taxon>
        <taxon>Ochrophyta</taxon>
        <taxon>Pelagophyceae</taxon>
        <taxon>Pelagomonadales</taxon>
        <taxon>Pelagomonadaceae</taxon>
        <taxon>Pelagomonas</taxon>
    </lineage>
</organism>
<protein>
    <submittedName>
        <fullName evidence="1">Uncharacterized protein</fullName>
    </submittedName>
</protein>
<dbReference type="EMBL" id="CAKKNE010000005">
    <property type="protein sequence ID" value="CAH0377405.1"/>
    <property type="molecule type" value="Genomic_DNA"/>
</dbReference>
<sequence length="349" mass="38382">SIHKLTAPNTPSTWRGDGVGADIHENPYAIDATLRRRWLLLLVKRLRVGDAPHVIRRQTSIGRVRREERLERRPVLLCVERPVLAVAAHPKEALRAVADSQVAERQHVGPLQVEYEVHVAGPRSDALDGTEPLAQFLDGRVAQKRVRQVPGRKRLTHGNNSSGLRAAQPAAAPRRLVEAVVALGTRQELRAVEAPRAELAEGPPPDRRRRRAGELLADHDPTQRAARRVLRDLLFEIRGRAVLVDDCLEPAAVGLGHVREAGGGPGRRMRLLGRRCCGSPALCDLAWRCWWGPLHECGSGGQECDGAAECRDSAGMFGNVSWALNRRVKACSVVAFTLFCDFCSESMSC</sequence>
<proteinExistence type="predicted"/>
<gene>
    <name evidence="1" type="ORF">PECAL_5P19560</name>
</gene>
<reference evidence="1" key="1">
    <citation type="submission" date="2021-11" db="EMBL/GenBank/DDBJ databases">
        <authorList>
            <consortium name="Genoscope - CEA"/>
            <person name="William W."/>
        </authorList>
    </citation>
    <scope>NUCLEOTIDE SEQUENCE</scope>
</reference>